<keyword evidence="3" id="KW-0479">Metal-binding</keyword>
<dbReference type="PROSITE" id="PS51462">
    <property type="entry name" value="NUDIX"/>
    <property type="match status" value="1"/>
</dbReference>
<reference evidence="8 9" key="1">
    <citation type="submission" date="2020-07" db="EMBL/GenBank/DDBJ databases">
        <title>Complete genome sequence for Sandaracinobacter sp. M6.</title>
        <authorList>
            <person name="Tang Y."/>
            <person name="Liu Q."/>
            <person name="Guo Z."/>
            <person name="Lei P."/>
            <person name="Huang B."/>
        </authorList>
    </citation>
    <scope>NUCLEOTIDE SEQUENCE [LARGE SCALE GENOMIC DNA]</scope>
    <source>
        <strain evidence="8 9">M6</strain>
    </source>
</reference>
<accession>A0A7G5IGC9</accession>
<comment type="cofactor">
    <cofactor evidence="2">
        <name>Mg(2+)</name>
        <dbReference type="ChEBI" id="CHEBI:18420"/>
    </cofactor>
</comment>
<dbReference type="InterPro" id="IPR015797">
    <property type="entry name" value="NUDIX_hydrolase-like_dom_sf"/>
</dbReference>
<protein>
    <submittedName>
        <fullName evidence="8">NUDIX domain-containing protein</fullName>
    </submittedName>
</protein>
<evidence type="ECO:0000256" key="4">
    <source>
        <dbReference type="ARBA" id="ARBA00022801"/>
    </source>
</evidence>
<keyword evidence="9" id="KW-1185">Reference proteome</keyword>
<evidence type="ECO:0000256" key="2">
    <source>
        <dbReference type="ARBA" id="ARBA00001946"/>
    </source>
</evidence>
<dbReference type="AlphaFoldDB" id="A0A7G5IGC9"/>
<dbReference type="KEGG" id="sand:H3309_13885"/>
<feature type="domain" description="Nudix hydrolase" evidence="7">
    <location>
        <begin position="5"/>
        <end position="193"/>
    </location>
</feature>
<dbReference type="RefSeq" id="WP_182295306.1">
    <property type="nucleotide sequence ID" value="NZ_CP059851.1"/>
</dbReference>
<dbReference type="PANTHER" id="PTHR12318:SF0">
    <property type="entry name" value="ACYL-COENZYME A DIPHOSPHATASE NUDT19"/>
    <property type="match status" value="1"/>
</dbReference>
<evidence type="ECO:0000256" key="3">
    <source>
        <dbReference type="ARBA" id="ARBA00022723"/>
    </source>
</evidence>
<gene>
    <name evidence="8" type="ORF">H3309_13885</name>
</gene>
<evidence type="ECO:0000256" key="5">
    <source>
        <dbReference type="ARBA" id="ARBA00022842"/>
    </source>
</evidence>
<evidence type="ECO:0000256" key="6">
    <source>
        <dbReference type="ARBA" id="ARBA00023211"/>
    </source>
</evidence>
<evidence type="ECO:0000256" key="1">
    <source>
        <dbReference type="ARBA" id="ARBA00001936"/>
    </source>
</evidence>
<proteinExistence type="predicted"/>
<organism evidence="8 9">
    <name type="scientific">Sandaracinobacteroides saxicola</name>
    <dbReference type="NCBI Taxonomy" id="2759707"/>
    <lineage>
        <taxon>Bacteria</taxon>
        <taxon>Pseudomonadati</taxon>
        <taxon>Pseudomonadota</taxon>
        <taxon>Alphaproteobacteria</taxon>
        <taxon>Sphingomonadales</taxon>
        <taxon>Sphingosinicellaceae</taxon>
        <taxon>Sandaracinobacteroides</taxon>
    </lineage>
</organism>
<dbReference type="InterPro" id="IPR039121">
    <property type="entry name" value="NUDT19"/>
</dbReference>
<dbReference type="GO" id="GO:0016818">
    <property type="term" value="F:hydrolase activity, acting on acid anhydrides, in phosphorus-containing anhydrides"/>
    <property type="evidence" value="ECO:0007669"/>
    <property type="project" value="InterPro"/>
</dbReference>
<evidence type="ECO:0000313" key="9">
    <source>
        <dbReference type="Proteomes" id="UP000515292"/>
    </source>
</evidence>
<dbReference type="PANTHER" id="PTHR12318">
    <property type="entry name" value="TESTOSTERONE-REGULATED PROTEIN RP2"/>
    <property type="match status" value="1"/>
</dbReference>
<keyword evidence="6" id="KW-0464">Manganese</keyword>
<dbReference type="SUPFAM" id="SSF55811">
    <property type="entry name" value="Nudix"/>
    <property type="match status" value="1"/>
</dbReference>
<evidence type="ECO:0000313" key="8">
    <source>
        <dbReference type="EMBL" id="QMW22421.1"/>
    </source>
</evidence>
<dbReference type="Proteomes" id="UP000515292">
    <property type="component" value="Chromosome"/>
</dbReference>
<dbReference type="GO" id="GO:0046872">
    <property type="term" value="F:metal ion binding"/>
    <property type="evidence" value="ECO:0007669"/>
    <property type="project" value="UniProtKB-KW"/>
</dbReference>
<keyword evidence="4" id="KW-0378">Hydrolase</keyword>
<dbReference type="InterPro" id="IPR000086">
    <property type="entry name" value="NUDIX_hydrolase_dom"/>
</dbReference>
<evidence type="ECO:0000259" key="7">
    <source>
        <dbReference type="PROSITE" id="PS51462"/>
    </source>
</evidence>
<dbReference type="Gene3D" id="3.90.79.10">
    <property type="entry name" value="Nucleoside Triphosphate Pyrophosphohydrolase"/>
    <property type="match status" value="1"/>
</dbReference>
<comment type="cofactor">
    <cofactor evidence="1">
        <name>Mn(2+)</name>
        <dbReference type="ChEBI" id="CHEBI:29035"/>
    </cofactor>
</comment>
<dbReference type="EMBL" id="CP059851">
    <property type="protein sequence ID" value="QMW22421.1"/>
    <property type="molecule type" value="Genomic_DNA"/>
</dbReference>
<dbReference type="CDD" id="cd18870">
    <property type="entry name" value="NUDIX_AcylCoAdiphos_Nudt19"/>
    <property type="match status" value="1"/>
</dbReference>
<keyword evidence="5" id="KW-0460">Magnesium</keyword>
<name>A0A7G5IGC9_9SPHN</name>
<sequence length="251" mass="26685">MSDEIATPAATVIILRDVAPPEFLMIQRASTMGFAGGAMAFPGGKVDAGDRAEGVVYAGFDGLDGVDAAARIAAAREAFEEAGILLSAGPTVSVAARASARTALVRHERTFGQVLAGFGHSLSADVFRPFARWVPPPGLHRRFDTHFYLARLPDGEEALEDGDETTAARWVTADGALADHLAGRGQLLFPTRCNVERLGQFSSLEALWNDATPMADVQPRVAEVAGEMMLIIPDGIGYPVTRRPLSGERRA</sequence>